<evidence type="ECO:0000313" key="3">
    <source>
        <dbReference type="Proteomes" id="UP000218263"/>
    </source>
</evidence>
<dbReference type="AlphaFoldDB" id="A0A0X8X5Y7"/>
<dbReference type="Proteomes" id="UP000218263">
    <property type="component" value="Chromosome"/>
</dbReference>
<dbReference type="RefSeq" id="WP_096354815.1">
    <property type="nucleotide sequence ID" value="NZ_AP017313.1"/>
</dbReference>
<dbReference type="KEGG" id="mgot:MgSA37_04373"/>
<evidence type="ECO:0000259" key="1">
    <source>
        <dbReference type="Pfam" id="PF15919"/>
    </source>
</evidence>
<dbReference type="SUPFAM" id="SSF143100">
    <property type="entry name" value="TTHA1013/TTHA0281-like"/>
    <property type="match status" value="1"/>
</dbReference>
<proteinExistence type="predicted"/>
<feature type="domain" description="HicB-like antitoxin of toxin-antitoxin system" evidence="1">
    <location>
        <begin position="6"/>
        <end position="69"/>
    </location>
</feature>
<dbReference type="OrthoDB" id="5419659at2"/>
<gene>
    <name evidence="2" type="primary">hicB</name>
    <name evidence="2" type="ORF">MgSA37_04373</name>
</gene>
<dbReference type="Gene3D" id="3.30.160.250">
    <property type="match status" value="1"/>
</dbReference>
<sequence>MKQRTYRILLTPEDEGGFSVSVPALPGCFTQGETIDEAIAMAKEAISLYVESLEEDGEPVPDDSKSLEYSLTFAS</sequence>
<name>A0A0X8X5Y7_9SPHI</name>
<protein>
    <submittedName>
        <fullName evidence="2">Antitoxin HicB</fullName>
    </submittedName>
</protein>
<dbReference type="InterPro" id="IPR035069">
    <property type="entry name" value="TTHA1013/TTHA0281-like"/>
</dbReference>
<organism evidence="2 3">
    <name type="scientific">Mucilaginibacter gotjawali</name>
    <dbReference type="NCBI Taxonomy" id="1550579"/>
    <lineage>
        <taxon>Bacteria</taxon>
        <taxon>Pseudomonadati</taxon>
        <taxon>Bacteroidota</taxon>
        <taxon>Sphingobacteriia</taxon>
        <taxon>Sphingobacteriales</taxon>
        <taxon>Sphingobacteriaceae</taxon>
        <taxon>Mucilaginibacter</taxon>
    </lineage>
</organism>
<dbReference type="EMBL" id="AP017313">
    <property type="protein sequence ID" value="BAU56176.1"/>
    <property type="molecule type" value="Genomic_DNA"/>
</dbReference>
<dbReference type="PANTHER" id="PTHR34504">
    <property type="entry name" value="ANTITOXIN HICB"/>
    <property type="match status" value="1"/>
</dbReference>
<dbReference type="InterPro" id="IPR031807">
    <property type="entry name" value="HicB-like"/>
</dbReference>
<keyword evidence="3" id="KW-1185">Reference proteome</keyword>
<reference evidence="2 3" key="1">
    <citation type="submission" date="2015-12" db="EMBL/GenBank/DDBJ databases">
        <title>Genome sequence of Mucilaginibacter gotjawali.</title>
        <authorList>
            <person name="Lee J.S."/>
            <person name="Lee K.C."/>
            <person name="Kim K.K."/>
            <person name="Lee B.W."/>
        </authorList>
    </citation>
    <scope>NUCLEOTIDE SEQUENCE [LARGE SCALE GENOMIC DNA]</scope>
    <source>
        <strain evidence="2 3">SA3-7</strain>
    </source>
</reference>
<dbReference type="InterPro" id="IPR051404">
    <property type="entry name" value="TA_system_antitoxin"/>
</dbReference>
<dbReference type="PANTHER" id="PTHR34504:SF4">
    <property type="entry name" value="ANTITOXIN HICB"/>
    <property type="match status" value="1"/>
</dbReference>
<accession>A0A0X8X5Y7</accession>
<evidence type="ECO:0000313" key="2">
    <source>
        <dbReference type="EMBL" id="BAU56176.1"/>
    </source>
</evidence>
<dbReference type="Pfam" id="PF15919">
    <property type="entry name" value="HicB_lk_antitox"/>
    <property type="match status" value="1"/>
</dbReference>